<evidence type="ECO:0000259" key="6">
    <source>
        <dbReference type="Pfam" id="PF13735"/>
    </source>
</evidence>
<dbReference type="EMBL" id="PFNO01000011">
    <property type="protein sequence ID" value="PIZ50188.1"/>
    <property type="molecule type" value="Genomic_DNA"/>
</dbReference>
<dbReference type="GO" id="GO:0008033">
    <property type="term" value="P:tRNA processing"/>
    <property type="evidence" value="ECO:0007669"/>
    <property type="project" value="UniProtKB-KW"/>
</dbReference>
<accession>A0A2M7TP51</accession>
<evidence type="ECO:0000256" key="2">
    <source>
        <dbReference type="ARBA" id="ARBA00022695"/>
    </source>
</evidence>
<keyword evidence="7" id="KW-0808">Transferase</keyword>
<name>A0A2M7TP51_9BACT</name>
<feature type="domain" description="CCA-adding enzyme C-terminal" evidence="6">
    <location>
        <begin position="1"/>
        <end position="45"/>
    </location>
</feature>
<proteinExistence type="predicted"/>
<evidence type="ECO:0000313" key="7">
    <source>
        <dbReference type="EMBL" id="PIZ50188.1"/>
    </source>
</evidence>
<gene>
    <name evidence="7" type="ORF">COY29_00315</name>
</gene>
<keyword evidence="4" id="KW-0460">Magnesium</keyword>
<evidence type="ECO:0000256" key="1">
    <source>
        <dbReference type="ARBA" id="ARBA00022694"/>
    </source>
</evidence>
<keyword evidence="1" id="KW-0819">tRNA processing</keyword>
<evidence type="ECO:0000256" key="4">
    <source>
        <dbReference type="ARBA" id="ARBA00022842"/>
    </source>
</evidence>
<dbReference type="InterPro" id="IPR032810">
    <property type="entry name" value="CCA-adding_enz_C"/>
</dbReference>
<dbReference type="Proteomes" id="UP000229753">
    <property type="component" value="Unassembled WGS sequence"/>
</dbReference>
<keyword evidence="5" id="KW-0694">RNA-binding</keyword>
<organism evidence="7 8">
    <name type="scientific">Candidatus Woesebacteria bacterium CG_4_10_14_0_2_um_filter_39_14</name>
    <dbReference type="NCBI Taxonomy" id="1975054"/>
    <lineage>
        <taxon>Bacteria</taxon>
        <taxon>Candidatus Woeseibacteriota</taxon>
    </lineage>
</organism>
<dbReference type="Pfam" id="PF13735">
    <property type="entry name" value="tRNA_NucTran2_2"/>
    <property type="match status" value="1"/>
</dbReference>
<dbReference type="GO" id="GO:0016779">
    <property type="term" value="F:nucleotidyltransferase activity"/>
    <property type="evidence" value="ECO:0007669"/>
    <property type="project" value="UniProtKB-KW"/>
</dbReference>
<evidence type="ECO:0000313" key="8">
    <source>
        <dbReference type="Proteomes" id="UP000229753"/>
    </source>
</evidence>
<keyword evidence="2" id="KW-0548">Nucleotidyltransferase</keyword>
<evidence type="ECO:0000256" key="5">
    <source>
        <dbReference type="ARBA" id="ARBA00022884"/>
    </source>
</evidence>
<reference evidence="8" key="1">
    <citation type="submission" date="2017-09" db="EMBL/GenBank/DDBJ databases">
        <title>Depth-based differentiation of microbial function through sediment-hosted aquifers and enrichment of novel symbionts in the deep terrestrial subsurface.</title>
        <authorList>
            <person name="Probst A.J."/>
            <person name="Ladd B."/>
            <person name="Jarett J.K."/>
            <person name="Geller-Mcgrath D.E."/>
            <person name="Sieber C.M.K."/>
            <person name="Emerson J.B."/>
            <person name="Anantharaman K."/>
            <person name="Thomas B.C."/>
            <person name="Malmstrom R."/>
            <person name="Stieglmeier M."/>
            <person name="Klingl A."/>
            <person name="Woyke T."/>
            <person name="Ryan C.M."/>
            <person name="Banfield J.F."/>
        </authorList>
    </citation>
    <scope>NUCLEOTIDE SEQUENCE [LARGE SCALE GENOMIC DNA]</scope>
</reference>
<dbReference type="GO" id="GO:0003723">
    <property type="term" value="F:RNA binding"/>
    <property type="evidence" value="ECO:0007669"/>
    <property type="project" value="UniProtKB-KW"/>
</dbReference>
<dbReference type="AlphaFoldDB" id="A0A2M7TP51"/>
<dbReference type="GO" id="GO:0046872">
    <property type="term" value="F:metal ion binding"/>
    <property type="evidence" value="ECO:0007669"/>
    <property type="project" value="UniProtKB-KW"/>
</dbReference>
<evidence type="ECO:0000256" key="3">
    <source>
        <dbReference type="ARBA" id="ARBA00022723"/>
    </source>
</evidence>
<keyword evidence="3" id="KW-0479">Metal-binding</keyword>
<protein>
    <submittedName>
        <fullName evidence="7">tRNA nucleotidyltransferase</fullName>
    </submittedName>
</protein>
<sequence length="52" mass="6023">KIDGCDVMKILRLRSGPRVGEILEKLFEKVVAKEIPNEREILLNKLSEMKNE</sequence>
<comment type="caution">
    <text evidence="7">The sequence shown here is derived from an EMBL/GenBank/DDBJ whole genome shotgun (WGS) entry which is preliminary data.</text>
</comment>
<dbReference type="SUPFAM" id="SSF81891">
    <property type="entry name" value="Poly A polymerase C-terminal region-like"/>
    <property type="match status" value="1"/>
</dbReference>
<dbReference type="Gene3D" id="1.10.246.80">
    <property type="match status" value="1"/>
</dbReference>
<feature type="non-terminal residue" evidence="7">
    <location>
        <position position="1"/>
    </location>
</feature>